<dbReference type="Gene3D" id="6.10.140.1830">
    <property type="match status" value="1"/>
</dbReference>
<feature type="compositionally biased region" description="Gly residues" evidence="5">
    <location>
        <begin position="580"/>
        <end position="592"/>
    </location>
</feature>
<keyword evidence="4" id="KW-0511">Multifunctional enzyme</keyword>
<dbReference type="InterPro" id="IPR050091">
    <property type="entry name" value="PKS_NRPS_Biosynth_Enz"/>
</dbReference>
<sequence length="773" mass="80759">MAPTSDEAPAAADPADPAESGFWQAVESEDFGSLAADLGIEPADLAPVLPALSSWRRRNRDRSALDRLRYRIAWHPVQLGTGAGSAAGTATTSAPDSARSGSSGSWLVIVPPSRRSHPLTSAIVDGLARHSSAHVVPVVAESAEGTDEEGLVAQLREHFATTAPAPAGVLSLLALDEEPHHRQPTLSRGTAATVALVQALETLGATARLWCLTSGAVPVGDEEIRPAQAVVWGMGTVLGLDHPDTWGGLVDVPGTLDDAMADRLAEALHGHDAFHGHDGHPVEDQLALRPSGTFARRMVRAPRTPDTDRQPWKPHGTVLVTGGTGVLGAHVARWLARNGADHLLLTSRRGPDAEGAGELAAELAELGARCTITACDITDRDALAALLGSVPAQYPLTAVFHVAGVMHQSARLSGTTLEEFAEIGRSKIAGATHLDELLAEQRLEAFVLFSSGAAVWGSAGQCAYAGANAFLDALAHRRRARGLAATSVAWGAWRGGMVDEEAAAQLRRLGAPALDAEPALALLGQALEDRETHLVAGDFDWPRFAETYTFARPRPLMRALPEVAAALAAPDRPGPSDTGPGNGNGSSSGSSGGDPALIARLAALPEADREAALVELVNEQVAQVLNYDDPAEVGQDRAFKDLGMDSMTAIDLRNRIGATVGVLLPATVVFDHASPAALARHLRKELFDDEAGTVDGVLADLARLEATMTALPPEEIARTRLPARLQSLISRLTESTGETDGTDGTDTAAVADRLQEASAADVLAFIDKELGVG</sequence>
<dbReference type="PANTHER" id="PTHR43775">
    <property type="entry name" value="FATTY ACID SYNTHASE"/>
    <property type="match status" value="1"/>
</dbReference>
<dbReference type="InterPro" id="IPR006162">
    <property type="entry name" value="Ppantetheine_attach_site"/>
</dbReference>
<dbReference type="Pfam" id="PF18369">
    <property type="entry name" value="PKS_DE"/>
    <property type="match status" value="1"/>
</dbReference>
<organism evidence="7 8">
    <name type="scientific">Streptomyces phaeochromogenes</name>
    <dbReference type="NCBI Taxonomy" id="1923"/>
    <lineage>
        <taxon>Bacteria</taxon>
        <taxon>Bacillati</taxon>
        <taxon>Actinomycetota</taxon>
        <taxon>Actinomycetes</taxon>
        <taxon>Kitasatosporales</taxon>
        <taxon>Streptomycetaceae</taxon>
        <taxon>Streptomyces</taxon>
        <taxon>Streptomyces phaeochromogenes group</taxon>
    </lineage>
</organism>
<protein>
    <submittedName>
        <fullName evidence="7">SDR family NAD(P)-dependent oxidoreductase</fullName>
    </submittedName>
</protein>
<dbReference type="InterPro" id="IPR036736">
    <property type="entry name" value="ACP-like_sf"/>
</dbReference>
<dbReference type="Proteomes" id="UP001340816">
    <property type="component" value="Chromosome"/>
</dbReference>
<evidence type="ECO:0000256" key="1">
    <source>
        <dbReference type="ARBA" id="ARBA00022450"/>
    </source>
</evidence>
<reference evidence="7 8" key="1">
    <citation type="submission" date="2022-10" db="EMBL/GenBank/DDBJ databases">
        <title>The complete genomes of actinobacterial strains from the NBC collection.</title>
        <authorList>
            <person name="Joergensen T.S."/>
            <person name="Alvarez Arevalo M."/>
            <person name="Sterndorff E.B."/>
            <person name="Faurdal D."/>
            <person name="Vuksanovic O."/>
            <person name="Mourched A.-S."/>
            <person name="Charusanti P."/>
            <person name="Shaw S."/>
            <person name="Blin K."/>
            <person name="Weber T."/>
        </authorList>
    </citation>
    <scope>NUCLEOTIDE SEQUENCE [LARGE SCALE GENOMIC DNA]</scope>
    <source>
        <strain evidence="7 8">NBC 01752</strain>
    </source>
</reference>
<gene>
    <name evidence="7" type="ORF">OHB35_43695</name>
</gene>
<evidence type="ECO:0000256" key="4">
    <source>
        <dbReference type="ARBA" id="ARBA00023268"/>
    </source>
</evidence>
<dbReference type="EMBL" id="CP109135">
    <property type="protein sequence ID" value="WSD21935.1"/>
    <property type="molecule type" value="Genomic_DNA"/>
</dbReference>
<keyword evidence="3" id="KW-0808">Transferase</keyword>
<evidence type="ECO:0000256" key="3">
    <source>
        <dbReference type="ARBA" id="ARBA00022679"/>
    </source>
</evidence>
<evidence type="ECO:0000256" key="2">
    <source>
        <dbReference type="ARBA" id="ARBA00022553"/>
    </source>
</evidence>
<dbReference type="SMART" id="SM00823">
    <property type="entry name" value="PKS_PP"/>
    <property type="match status" value="1"/>
</dbReference>
<name>A0ABZ1HUI5_STRPH</name>
<proteinExistence type="predicted"/>
<dbReference type="InterPro" id="IPR009081">
    <property type="entry name" value="PP-bd_ACP"/>
</dbReference>
<dbReference type="SUPFAM" id="SSF51735">
    <property type="entry name" value="NAD(P)-binding Rossmann-fold domains"/>
    <property type="match status" value="2"/>
</dbReference>
<keyword evidence="1" id="KW-0596">Phosphopantetheine</keyword>
<dbReference type="InterPro" id="IPR013968">
    <property type="entry name" value="PKS_KR"/>
</dbReference>
<dbReference type="PROSITE" id="PS50075">
    <property type="entry name" value="CARRIER"/>
    <property type="match status" value="1"/>
</dbReference>
<dbReference type="InterPro" id="IPR041618">
    <property type="entry name" value="PKS_DE"/>
</dbReference>
<dbReference type="SMART" id="SM00822">
    <property type="entry name" value="PKS_KR"/>
    <property type="match status" value="1"/>
</dbReference>
<dbReference type="InterPro" id="IPR020806">
    <property type="entry name" value="PKS_PP-bd"/>
</dbReference>
<evidence type="ECO:0000256" key="5">
    <source>
        <dbReference type="SAM" id="MobiDB-lite"/>
    </source>
</evidence>
<dbReference type="Gene3D" id="1.10.1200.10">
    <property type="entry name" value="ACP-like"/>
    <property type="match status" value="1"/>
</dbReference>
<dbReference type="Pfam" id="PF08659">
    <property type="entry name" value="KR"/>
    <property type="match status" value="1"/>
</dbReference>
<dbReference type="InterPro" id="IPR036291">
    <property type="entry name" value="NAD(P)-bd_dom_sf"/>
</dbReference>
<feature type="compositionally biased region" description="Low complexity" evidence="5">
    <location>
        <begin position="568"/>
        <end position="579"/>
    </location>
</feature>
<evidence type="ECO:0000259" key="6">
    <source>
        <dbReference type="PROSITE" id="PS50075"/>
    </source>
</evidence>
<feature type="domain" description="Carrier" evidence="6">
    <location>
        <begin position="611"/>
        <end position="686"/>
    </location>
</feature>
<dbReference type="SUPFAM" id="SSF47336">
    <property type="entry name" value="ACP-like"/>
    <property type="match status" value="1"/>
</dbReference>
<dbReference type="PANTHER" id="PTHR43775:SF51">
    <property type="entry name" value="INACTIVE PHENOLPHTHIOCEROL SYNTHESIS POLYKETIDE SYNTHASE TYPE I PKS1-RELATED"/>
    <property type="match status" value="1"/>
</dbReference>
<dbReference type="PROSITE" id="PS00012">
    <property type="entry name" value="PHOSPHOPANTETHEINE"/>
    <property type="match status" value="1"/>
</dbReference>
<keyword evidence="8" id="KW-1185">Reference proteome</keyword>
<evidence type="ECO:0000313" key="7">
    <source>
        <dbReference type="EMBL" id="WSD21935.1"/>
    </source>
</evidence>
<feature type="compositionally biased region" description="Low complexity" evidence="5">
    <location>
        <begin position="84"/>
        <end position="94"/>
    </location>
</feature>
<feature type="region of interest" description="Disordered" evidence="5">
    <location>
        <begin position="568"/>
        <end position="594"/>
    </location>
</feature>
<accession>A0ABZ1HUI5</accession>
<dbReference type="SMART" id="SM01294">
    <property type="entry name" value="PKS_PP_betabranch"/>
    <property type="match status" value="1"/>
</dbReference>
<dbReference type="Pfam" id="PF00550">
    <property type="entry name" value="PP-binding"/>
    <property type="match status" value="1"/>
</dbReference>
<evidence type="ECO:0000313" key="8">
    <source>
        <dbReference type="Proteomes" id="UP001340816"/>
    </source>
</evidence>
<dbReference type="InterPro" id="IPR057326">
    <property type="entry name" value="KR_dom"/>
</dbReference>
<feature type="region of interest" description="Disordered" evidence="5">
    <location>
        <begin position="81"/>
        <end position="103"/>
    </location>
</feature>
<dbReference type="Gene3D" id="3.40.50.720">
    <property type="entry name" value="NAD(P)-binding Rossmann-like Domain"/>
    <property type="match status" value="1"/>
</dbReference>
<keyword evidence="2" id="KW-0597">Phosphoprotein</keyword>
<dbReference type="CDD" id="cd08952">
    <property type="entry name" value="KR_1_SDR_x"/>
    <property type="match status" value="1"/>
</dbReference>